<evidence type="ECO:0000313" key="1">
    <source>
        <dbReference type="EMBL" id="MBD2533287.1"/>
    </source>
</evidence>
<evidence type="ECO:0000313" key="2">
    <source>
        <dbReference type="Proteomes" id="UP000623440"/>
    </source>
</evidence>
<keyword evidence="2" id="KW-1185">Reference proteome</keyword>
<protein>
    <submittedName>
        <fullName evidence="1">PEP-CTERM sorting domain-containing protein</fullName>
    </submittedName>
</protein>
<accession>A0ABR8DUZ4</accession>
<name>A0ABR8DUZ4_9NOSO</name>
<reference evidence="1 2" key="1">
    <citation type="journal article" date="2020" name="ISME J.">
        <title>Comparative genomics reveals insights into cyanobacterial evolution and habitat adaptation.</title>
        <authorList>
            <person name="Chen M.Y."/>
            <person name="Teng W.K."/>
            <person name="Zhao L."/>
            <person name="Hu C.X."/>
            <person name="Zhou Y.K."/>
            <person name="Han B.P."/>
            <person name="Song L.R."/>
            <person name="Shu W.S."/>
        </authorList>
    </citation>
    <scope>NUCLEOTIDE SEQUENCE [LARGE SCALE GENOMIC DNA]</scope>
    <source>
        <strain evidence="1 2">FACHB-838</strain>
    </source>
</reference>
<dbReference type="EMBL" id="JACJSI010000089">
    <property type="protein sequence ID" value="MBD2533287.1"/>
    <property type="molecule type" value="Genomic_DNA"/>
</dbReference>
<dbReference type="Proteomes" id="UP000623440">
    <property type="component" value="Unassembled WGS sequence"/>
</dbReference>
<proteinExistence type="predicted"/>
<gene>
    <name evidence="1" type="ORF">H6G97_28435</name>
</gene>
<dbReference type="RefSeq" id="WP_190943870.1">
    <property type="nucleotide sequence ID" value="NZ_JACJSI010000089.1"/>
</dbReference>
<comment type="caution">
    <text evidence="1">The sequence shown here is derived from an EMBL/GenBank/DDBJ whole genome shotgun (WGS) entry which is preliminary data.</text>
</comment>
<sequence length="242" mass="25162">MTVINGNFETGTFSNWRTIGDNRIETAALGTGTSEGTFQALLTTGASASGGAVEQADIEEFLNLPSGLLDNIANGDVTEGSAIKQTFTANAGDVLTFDWNFLTNEGIPSFFNDFAFFSVNPFALELADTNSPFSSTSAVGFNQETGFQTITVGIAQSGTYTLSFGVVDVSDSVVDSALIVDNIQVIPSFSIGATSKSDIALTAKGFIGESPLSTSTSIDTLSASTSIGTLDFISRTSEISLT</sequence>
<organism evidence="1 2">
    <name type="scientific">Nostoc flagelliforme FACHB-838</name>
    <dbReference type="NCBI Taxonomy" id="2692904"/>
    <lineage>
        <taxon>Bacteria</taxon>
        <taxon>Bacillati</taxon>
        <taxon>Cyanobacteriota</taxon>
        <taxon>Cyanophyceae</taxon>
        <taxon>Nostocales</taxon>
        <taxon>Nostocaceae</taxon>
        <taxon>Nostoc</taxon>
    </lineage>
</organism>